<evidence type="ECO:0000313" key="6">
    <source>
        <dbReference type="Proteomes" id="UP000464262"/>
    </source>
</evidence>
<dbReference type="Pfam" id="PF13545">
    <property type="entry name" value="HTH_Crp_2"/>
    <property type="match status" value="1"/>
</dbReference>
<evidence type="ECO:0000256" key="3">
    <source>
        <dbReference type="ARBA" id="ARBA00023163"/>
    </source>
</evidence>
<keyword evidence="6" id="KW-1185">Reference proteome</keyword>
<name>A0A7Z2YG28_9VIBR</name>
<dbReference type="SUPFAM" id="SSF46785">
    <property type="entry name" value="Winged helix' DNA-binding domain"/>
    <property type="match status" value="1"/>
</dbReference>
<feature type="domain" description="Cyclic nucleotide-binding" evidence="4">
    <location>
        <begin position="30"/>
        <end position="129"/>
    </location>
</feature>
<dbReference type="InterPro" id="IPR036390">
    <property type="entry name" value="WH_DNA-bd_sf"/>
</dbReference>
<protein>
    <submittedName>
        <fullName evidence="5">Cyclic nucleotide-binding domain-containing protein</fullName>
    </submittedName>
</protein>
<sequence>MTIQQTLSMKLGIDNELAQLILQHGRVSVIKKGSFLYYQDDTADYIALPIDGVLGFHSTSEDGAGVYYNLITPGTIINDTQLMLGGEMATEIRAASDCRVLLMSFKSARALLQQSVSFSQVISHSLAKKQRLFNELFLLRMERSAPMKILRVIKLISGIVDNGYVPLNIQSLASLLGISRNTVGKELKSFIQQGVIAKSSEGYFLPDTIQRVA</sequence>
<dbReference type="Gene3D" id="2.60.120.10">
    <property type="entry name" value="Jelly Rolls"/>
    <property type="match status" value="1"/>
</dbReference>
<dbReference type="SUPFAM" id="SSF51206">
    <property type="entry name" value="cAMP-binding domain-like"/>
    <property type="match status" value="1"/>
</dbReference>
<keyword evidence="2" id="KW-0238">DNA-binding</keyword>
<keyword evidence="1" id="KW-0805">Transcription regulation</keyword>
<dbReference type="EMBL" id="CP047476">
    <property type="protein sequence ID" value="QIA65779.1"/>
    <property type="molecule type" value="Genomic_DNA"/>
</dbReference>
<dbReference type="CDD" id="cd00038">
    <property type="entry name" value="CAP_ED"/>
    <property type="match status" value="1"/>
</dbReference>
<dbReference type="RefSeq" id="WP_164650676.1">
    <property type="nucleotide sequence ID" value="NZ_CP047476.1"/>
</dbReference>
<dbReference type="SMART" id="SM00100">
    <property type="entry name" value="cNMP"/>
    <property type="match status" value="1"/>
</dbReference>
<evidence type="ECO:0000259" key="4">
    <source>
        <dbReference type="PROSITE" id="PS50042"/>
    </source>
</evidence>
<dbReference type="AlphaFoldDB" id="A0A7Z2YG28"/>
<organism evidence="5 6">
    <name type="scientific">Vibrio astriarenae</name>
    <dbReference type="NCBI Taxonomy" id="1481923"/>
    <lineage>
        <taxon>Bacteria</taxon>
        <taxon>Pseudomonadati</taxon>
        <taxon>Pseudomonadota</taxon>
        <taxon>Gammaproteobacteria</taxon>
        <taxon>Vibrionales</taxon>
        <taxon>Vibrionaceae</taxon>
        <taxon>Vibrio</taxon>
    </lineage>
</organism>
<dbReference type="PROSITE" id="PS50042">
    <property type="entry name" value="CNMP_BINDING_3"/>
    <property type="match status" value="1"/>
</dbReference>
<dbReference type="InterPro" id="IPR014710">
    <property type="entry name" value="RmlC-like_jellyroll"/>
</dbReference>
<keyword evidence="3" id="KW-0804">Transcription</keyword>
<reference evidence="5 6" key="1">
    <citation type="submission" date="2020-01" db="EMBL/GenBank/DDBJ databases">
        <title>Whole genome and functional gene identification of agarase of Vibrio HN897.</title>
        <authorList>
            <person name="Liu Y."/>
            <person name="Zhao Z."/>
        </authorList>
    </citation>
    <scope>NUCLEOTIDE SEQUENCE [LARGE SCALE GENOMIC DNA]</scope>
    <source>
        <strain evidence="5 6">HN897</strain>
    </source>
</reference>
<dbReference type="GO" id="GO:0003677">
    <property type="term" value="F:DNA binding"/>
    <property type="evidence" value="ECO:0007669"/>
    <property type="project" value="UniProtKB-KW"/>
</dbReference>
<dbReference type="GO" id="GO:0006355">
    <property type="term" value="P:regulation of DNA-templated transcription"/>
    <property type="evidence" value="ECO:0007669"/>
    <property type="project" value="InterPro"/>
</dbReference>
<dbReference type="Pfam" id="PF00027">
    <property type="entry name" value="cNMP_binding"/>
    <property type="match status" value="1"/>
</dbReference>
<evidence type="ECO:0000256" key="2">
    <source>
        <dbReference type="ARBA" id="ARBA00023125"/>
    </source>
</evidence>
<evidence type="ECO:0000256" key="1">
    <source>
        <dbReference type="ARBA" id="ARBA00023015"/>
    </source>
</evidence>
<dbReference type="InterPro" id="IPR018490">
    <property type="entry name" value="cNMP-bd_dom_sf"/>
</dbReference>
<gene>
    <name evidence="5" type="ORF">GT360_19875</name>
</gene>
<dbReference type="KEGG" id="vas:GT360_19875"/>
<dbReference type="InterPro" id="IPR000595">
    <property type="entry name" value="cNMP-bd_dom"/>
</dbReference>
<dbReference type="Proteomes" id="UP000464262">
    <property type="component" value="Chromosome 2"/>
</dbReference>
<evidence type="ECO:0000313" key="5">
    <source>
        <dbReference type="EMBL" id="QIA65779.1"/>
    </source>
</evidence>
<proteinExistence type="predicted"/>
<dbReference type="InterPro" id="IPR012318">
    <property type="entry name" value="HTH_CRP"/>
</dbReference>
<accession>A0A7Z2YG28</accession>